<comment type="caution">
    <text evidence="1">The sequence shown here is derived from an EMBL/GenBank/DDBJ whole genome shotgun (WGS) entry which is preliminary data.</text>
</comment>
<dbReference type="SUPFAM" id="SSF55486">
    <property type="entry name" value="Metalloproteases ('zincins'), catalytic domain"/>
    <property type="match status" value="1"/>
</dbReference>
<sequence>MSGELVKRTTDNREDFLVATPLEHYCNNIAPNNRAAEPIPILGNQPAGVPSPLLRAKLLKIKIIDVSRTCDKPCLEKLSSTILSSIGLWRSGCARCSSASLNLVEINNSLWLDSITHDKWSYALNNSRKYAQYDPHSVSRVNFANLGRQPVADYIRAKMSKVTNKICSRENLFTMNDFVESQLCNRNNFAKESCPSEDCFELPIYLGKENPYCELTESKIACGSPDGAIALNTDNYKFLMRSKSLKIENGTFGEGPTVLLQHTITHEVGHWFGLQHDNDDAIEAVANIMFDGYSRGREWCLTLNNLKELNEAVDKNWKDRLSSNSGLRYIK</sequence>
<evidence type="ECO:0000313" key="2">
    <source>
        <dbReference type="Proteomes" id="UP000253083"/>
    </source>
</evidence>
<protein>
    <recommendedName>
        <fullName evidence="3">Matrixin</fullName>
    </recommendedName>
</protein>
<dbReference type="InParanoid" id="A0A395JPF6"/>
<dbReference type="Proteomes" id="UP000253083">
    <property type="component" value="Unassembled WGS sequence"/>
</dbReference>
<dbReference type="GO" id="GO:0008237">
    <property type="term" value="F:metallopeptidase activity"/>
    <property type="evidence" value="ECO:0007669"/>
    <property type="project" value="InterPro"/>
</dbReference>
<dbReference type="AlphaFoldDB" id="A0A395JPF6"/>
<evidence type="ECO:0008006" key="3">
    <source>
        <dbReference type="Google" id="ProtNLM"/>
    </source>
</evidence>
<organism evidence="1 2">
    <name type="scientific">Arenicella xantha</name>
    <dbReference type="NCBI Taxonomy" id="644221"/>
    <lineage>
        <taxon>Bacteria</taxon>
        <taxon>Pseudomonadati</taxon>
        <taxon>Pseudomonadota</taxon>
        <taxon>Gammaproteobacteria</taxon>
        <taxon>Arenicellales</taxon>
        <taxon>Arenicellaceae</taxon>
        <taxon>Arenicella</taxon>
    </lineage>
</organism>
<dbReference type="InterPro" id="IPR024079">
    <property type="entry name" value="MetalloPept_cat_dom_sf"/>
</dbReference>
<gene>
    <name evidence="1" type="ORF">DFR28_101917</name>
</gene>
<evidence type="ECO:0000313" key="1">
    <source>
        <dbReference type="EMBL" id="RBP53530.1"/>
    </source>
</evidence>
<dbReference type="EMBL" id="QNRT01000001">
    <property type="protein sequence ID" value="RBP53530.1"/>
    <property type="molecule type" value="Genomic_DNA"/>
</dbReference>
<accession>A0A395JPF6</accession>
<name>A0A395JPF6_9GAMM</name>
<dbReference type="Gene3D" id="3.40.390.10">
    <property type="entry name" value="Collagenase (Catalytic Domain)"/>
    <property type="match status" value="1"/>
</dbReference>
<keyword evidence="2" id="KW-1185">Reference proteome</keyword>
<reference evidence="1 2" key="1">
    <citation type="submission" date="2018-06" db="EMBL/GenBank/DDBJ databases">
        <title>Genomic Encyclopedia of Type Strains, Phase IV (KMG-IV): sequencing the most valuable type-strain genomes for metagenomic binning, comparative biology and taxonomic classification.</title>
        <authorList>
            <person name="Goeker M."/>
        </authorList>
    </citation>
    <scope>NUCLEOTIDE SEQUENCE [LARGE SCALE GENOMIC DNA]</scope>
    <source>
        <strain evidence="1 2">DSM 24032</strain>
    </source>
</reference>
<proteinExistence type="predicted"/>